<accession>A0A835XKS7</accession>
<protein>
    <recommendedName>
        <fullName evidence="9">BTB domain-containing protein</fullName>
    </recommendedName>
</protein>
<feature type="compositionally biased region" description="Gly residues" evidence="4">
    <location>
        <begin position="991"/>
        <end position="1001"/>
    </location>
</feature>
<comment type="pathway">
    <text evidence="1">Protein modification; protein ubiquitination.</text>
</comment>
<feature type="region of interest" description="Disordered" evidence="4">
    <location>
        <begin position="415"/>
        <end position="436"/>
    </location>
</feature>
<feature type="region of interest" description="Disordered" evidence="4">
    <location>
        <begin position="984"/>
        <end position="1018"/>
    </location>
</feature>
<feature type="region of interest" description="Disordered" evidence="4">
    <location>
        <begin position="461"/>
        <end position="523"/>
    </location>
</feature>
<feature type="compositionally biased region" description="Gly residues" evidence="4">
    <location>
        <begin position="1035"/>
        <end position="1053"/>
    </location>
</feature>
<feature type="domain" description="BTB" evidence="6">
    <location>
        <begin position="347"/>
        <end position="416"/>
    </location>
</feature>
<dbReference type="Gene3D" id="1.10.287.110">
    <property type="entry name" value="DnaJ domain"/>
    <property type="match status" value="1"/>
</dbReference>
<evidence type="ECO:0000256" key="1">
    <source>
        <dbReference type="ARBA" id="ARBA00004906"/>
    </source>
</evidence>
<keyword evidence="3" id="KW-0040">ANK repeat</keyword>
<dbReference type="PROSITE" id="PS50076">
    <property type="entry name" value="DNAJ_2"/>
    <property type="match status" value="1"/>
</dbReference>
<feature type="compositionally biased region" description="Basic and acidic residues" evidence="4">
    <location>
        <begin position="852"/>
        <end position="868"/>
    </location>
</feature>
<evidence type="ECO:0000259" key="5">
    <source>
        <dbReference type="PROSITE" id="PS50076"/>
    </source>
</evidence>
<feature type="compositionally biased region" description="Polar residues" evidence="4">
    <location>
        <begin position="818"/>
        <end position="829"/>
    </location>
</feature>
<feature type="compositionally biased region" description="Low complexity" evidence="4">
    <location>
        <begin position="678"/>
        <end position="709"/>
    </location>
</feature>
<dbReference type="OrthoDB" id="552445at2759"/>
<gene>
    <name evidence="7" type="ORF">HYH03_015628</name>
</gene>
<dbReference type="InterPro" id="IPR000210">
    <property type="entry name" value="BTB/POZ_dom"/>
</dbReference>
<feature type="region of interest" description="Disordered" evidence="4">
    <location>
        <begin position="1031"/>
        <end position="1077"/>
    </location>
</feature>
<dbReference type="PROSITE" id="PS50097">
    <property type="entry name" value="BTB"/>
    <property type="match status" value="1"/>
</dbReference>
<keyword evidence="2" id="KW-0677">Repeat</keyword>
<dbReference type="Proteomes" id="UP000612055">
    <property type="component" value="Unassembled WGS sequence"/>
</dbReference>
<comment type="caution">
    <text evidence="7">The sequence shown here is derived from an EMBL/GenBank/DDBJ whole genome shotgun (WGS) entry which is preliminary data.</text>
</comment>
<sequence length="1149" mass="117351">MWEPCTGELYLEKSVGESDIWRLVGDTVTPLRGSGDTKGLCTDGAGALYTYDTDAATVQQLQLPPPNLPGSAKRSTVQAVPYAHIADKSAIGARAVLCYDHGCTAGRTAGGLYVAVPYGGIYSVRGRVARLLAGQTGGSGDGDASDDIVAGGAAGAGTRGRDGAGSAATLGRVTDMAVDADGTLWVLEAEQATAEEIAAAAAATAAAAGDNAAAADARGAGADANEGRRGAAPLEAGKAAAAKREAAAAVTAGAAAGWPCGALAVLPYGWLALVETKAQWVRLLRAGAGPTAPPDPAAAATTQSRRDRLARDLAALLPPCCALTAPPATSSTAAAAAGTAVRTVAEADVVVRAGGAGFPLHRAVLAARCPFFAAHFGSGVGDGGTASGAVDLPDVPAAAFRVAVTYIYTAHIPDPIGGDSSNTGGGGASGSGGGGGGPFNGHVTAAAAPAAAAATHVAAAGGGRGGAVKGEPGSWSGAQGPVPGGEGGEGEQQSQWPGQGQGHEEAMEQGPGGAQSPGHRPAAAALGPDALLRAVAELADFLQLPELREEAKRQLLARVSAASVPASLAWAAERAGFEELTDRLVAWYVAHEAEVMGCAQAEAGLVALMGGSPELMLRLARATAAQRATKRRRTCAALPTAASRFLSSAAAVSKLDAHGRWPRAYLHPDDVEYIAQHTARSGRSTAGGREGAGESAGAAETQTASAARGQDAAGHASANDHLHNIFFEEHEDASDDEEFDNSYTAKSRNGASSGAWEWEGAGGEEEPAAFAAQARRGKNHTRPGPSASSPNGAEPEWTGAPRRQHSRGDSRGHGPQSGKRQGQEQQHTRNPAADQGPGGYAGAAERGQAQSRTRETHQAERAQREAQQRRQQQLQQQEAERERRRKAQQEEAARERQRQSAGEAEREGWGRTQAEARGRRGVEWFNKRWPYSRGFVHYDEYEGFDGYSESYERSGRSGASGGGGGGKHYRSAFAEEREWHSQFWDEPGTTSAGGSGRGSGASGPNSGAGARAGGGTRQQDFTARWWQHFQARTGAGPGPGPGSGSSAGAGSGSGASSSTHHHHQHRSHPQPRPRLPPELQAHATALGLDPHGSAPLDAAAVKAAFRARAKETHPDLHAALGAAGKAAAEERFKRVHAAYQALSKVVGAA</sequence>
<evidence type="ECO:0000259" key="6">
    <source>
        <dbReference type="PROSITE" id="PS50097"/>
    </source>
</evidence>
<evidence type="ECO:0008006" key="9">
    <source>
        <dbReference type="Google" id="ProtNLM"/>
    </source>
</evidence>
<keyword evidence="8" id="KW-1185">Reference proteome</keyword>
<dbReference type="InterPro" id="IPR044515">
    <property type="entry name" value="ABTB1"/>
</dbReference>
<dbReference type="InterPro" id="IPR011333">
    <property type="entry name" value="SKP1/BTB/POZ_sf"/>
</dbReference>
<name>A0A835XKS7_9CHLO</name>
<dbReference type="EMBL" id="JAEHOE010000125">
    <property type="protein sequence ID" value="KAG2485656.1"/>
    <property type="molecule type" value="Genomic_DNA"/>
</dbReference>
<dbReference type="SMART" id="SM00271">
    <property type="entry name" value="DnaJ"/>
    <property type="match status" value="1"/>
</dbReference>
<evidence type="ECO:0000313" key="8">
    <source>
        <dbReference type="Proteomes" id="UP000612055"/>
    </source>
</evidence>
<feature type="compositionally biased region" description="Low complexity" evidence="4">
    <location>
        <begin position="750"/>
        <end position="759"/>
    </location>
</feature>
<dbReference type="PANTHER" id="PTHR46231:SF1">
    <property type="entry name" value="ANKYRIN REPEAT AND BTB_POZ DOMAIN-CONTAINING PROTEIN 1"/>
    <property type="match status" value="1"/>
</dbReference>
<dbReference type="GO" id="GO:0000151">
    <property type="term" value="C:ubiquitin ligase complex"/>
    <property type="evidence" value="ECO:0007669"/>
    <property type="project" value="TreeGrafter"/>
</dbReference>
<feature type="region of interest" description="Disordered" evidence="4">
    <location>
        <begin position="731"/>
        <end position="914"/>
    </location>
</feature>
<reference evidence="7" key="1">
    <citation type="journal article" date="2020" name="bioRxiv">
        <title>Comparative genomics of Chlamydomonas.</title>
        <authorList>
            <person name="Craig R.J."/>
            <person name="Hasan A.R."/>
            <person name="Ness R.W."/>
            <person name="Keightley P.D."/>
        </authorList>
    </citation>
    <scope>NUCLEOTIDE SEQUENCE</scope>
    <source>
        <strain evidence="7">CCAP 11/70</strain>
    </source>
</reference>
<dbReference type="Pfam" id="PF00226">
    <property type="entry name" value="DnaJ"/>
    <property type="match status" value="1"/>
</dbReference>
<dbReference type="SMART" id="SM00225">
    <property type="entry name" value="BTB"/>
    <property type="match status" value="1"/>
</dbReference>
<evidence type="ECO:0000313" key="7">
    <source>
        <dbReference type="EMBL" id="KAG2485656.1"/>
    </source>
</evidence>
<dbReference type="AlphaFoldDB" id="A0A835XKS7"/>
<feature type="compositionally biased region" description="Acidic residues" evidence="4">
    <location>
        <begin position="731"/>
        <end position="740"/>
    </location>
</feature>
<evidence type="ECO:0000256" key="3">
    <source>
        <dbReference type="ARBA" id="ARBA00023043"/>
    </source>
</evidence>
<feature type="compositionally biased region" description="Basic residues" evidence="4">
    <location>
        <begin position="1059"/>
        <end position="1071"/>
    </location>
</feature>
<dbReference type="InterPro" id="IPR001623">
    <property type="entry name" value="DnaJ_domain"/>
</dbReference>
<feature type="compositionally biased region" description="Gly residues" evidence="4">
    <location>
        <begin position="423"/>
        <end position="436"/>
    </location>
</feature>
<feature type="region of interest" description="Disordered" evidence="4">
    <location>
        <begin position="678"/>
        <end position="716"/>
    </location>
</feature>
<feature type="domain" description="J" evidence="5">
    <location>
        <begin position="1081"/>
        <end position="1147"/>
    </location>
</feature>
<organism evidence="7 8">
    <name type="scientific">Edaphochlamys debaryana</name>
    <dbReference type="NCBI Taxonomy" id="47281"/>
    <lineage>
        <taxon>Eukaryota</taxon>
        <taxon>Viridiplantae</taxon>
        <taxon>Chlorophyta</taxon>
        <taxon>core chlorophytes</taxon>
        <taxon>Chlorophyceae</taxon>
        <taxon>CS clade</taxon>
        <taxon>Chlamydomonadales</taxon>
        <taxon>Chlamydomonadales incertae sedis</taxon>
        <taxon>Edaphochlamys</taxon>
    </lineage>
</organism>
<evidence type="ECO:0000256" key="4">
    <source>
        <dbReference type="SAM" id="MobiDB-lite"/>
    </source>
</evidence>
<evidence type="ECO:0000256" key="2">
    <source>
        <dbReference type="ARBA" id="ARBA00022737"/>
    </source>
</evidence>
<dbReference type="GO" id="GO:0005737">
    <property type="term" value="C:cytoplasm"/>
    <property type="evidence" value="ECO:0007669"/>
    <property type="project" value="TreeGrafter"/>
</dbReference>
<proteinExistence type="predicted"/>
<dbReference type="Pfam" id="PF00651">
    <property type="entry name" value="BTB"/>
    <property type="match status" value="1"/>
</dbReference>
<dbReference type="SUPFAM" id="SSF46565">
    <property type="entry name" value="Chaperone J-domain"/>
    <property type="match status" value="1"/>
</dbReference>
<dbReference type="InterPro" id="IPR036869">
    <property type="entry name" value="J_dom_sf"/>
</dbReference>
<dbReference type="PANTHER" id="PTHR46231">
    <property type="entry name" value="ANKYRIN REPEAT AND BTB/POZ DOMAIN-CONTAINING PROTEIN 1"/>
    <property type="match status" value="1"/>
</dbReference>
<feature type="region of interest" description="Disordered" evidence="4">
    <location>
        <begin position="950"/>
        <end position="969"/>
    </location>
</feature>
<feature type="compositionally biased region" description="Basic and acidic residues" evidence="4">
    <location>
        <begin position="878"/>
        <end position="914"/>
    </location>
</feature>
<dbReference type="SUPFAM" id="SSF54695">
    <property type="entry name" value="POZ domain"/>
    <property type="match status" value="1"/>
</dbReference>
<dbReference type="Gene3D" id="3.30.710.10">
    <property type="entry name" value="Potassium Channel Kv1.1, Chain A"/>
    <property type="match status" value="1"/>
</dbReference>
<dbReference type="CDD" id="cd18186">
    <property type="entry name" value="BTB_POZ_ZBTB_KLHL-like"/>
    <property type="match status" value="1"/>
</dbReference>